<dbReference type="Proteomes" id="UP001596233">
    <property type="component" value="Unassembled WGS sequence"/>
</dbReference>
<comment type="caution">
    <text evidence="1">The sequence shown here is derived from an EMBL/GenBank/DDBJ whole genome shotgun (WGS) entry which is preliminary data.</text>
</comment>
<keyword evidence="1" id="KW-0378">Hydrolase</keyword>
<dbReference type="PANTHER" id="PTHR10000:SF8">
    <property type="entry name" value="HAD SUPERFAMILY HYDROLASE-LIKE, TYPE 3"/>
    <property type="match status" value="1"/>
</dbReference>
<dbReference type="GO" id="GO:0016787">
    <property type="term" value="F:hydrolase activity"/>
    <property type="evidence" value="ECO:0007669"/>
    <property type="project" value="UniProtKB-KW"/>
</dbReference>
<keyword evidence="2" id="KW-1185">Reference proteome</keyword>
<reference evidence="2" key="1">
    <citation type="journal article" date="2019" name="Int. J. Syst. Evol. Microbiol.">
        <title>The Global Catalogue of Microorganisms (GCM) 10K type strain sequencing project: providing services to taxonomists for standard genome sequencing and annotation.</title>
        <authorList>
            <consortium name="The Broad Institute Genomics Platform"/>
            <consortium name="The Broad Institute Genome Sequencing Center for Infectious Disease"/>
            <person name="Wu L."/>
            <person name="Ma J."/>
        </authorList>
    </citation>
    <scope>NUCLEOTIDE SEQUENCE [LARGE SCALE GENOMIC DNA]</scope>
    <source>
        <strain evidence="2">PCU 280</strain>
    </source>
</reference>
<dbReference type="InterPro" id="IPR023214">
    <property type="entry name" value="HAD_sf"/>
</dbReference>
<dbReference type="PANTHER" id="PTHR10000">
    <property type="entry name" value="PHOSPHOSERINE PHOSPHATASE"/>
    <property type="match status" value="1"/>
</dbReference>
<dbReference type="InterPro" id="IPR036412">
    <property type="entry name" value="HAD-like_sf"/>
</dbReference>
<dbReference type="Gene3D" id="3.40.50.1000">
    <property type="entry name" value="HAD superfamily/HAD-like"/>
    <property type="match status" value="1"/>
</dbReference>
<gene>
    <name evidence="1" type="ORF">ACFP56_10255</name>
</gene>
<evidence type="ECO:0000313" key="1">
    <source>
        <dbReference type="EMBL" id="MFC6333005.1"/>
    </source>
</evidence>
<evidence type="ECO:0000313" key="2">
    <source>
        <dbReference type="Proteomes" id="UP001596233"/>
    </source>
</evidence>
<name>A0ABW1V6I6_9BACL</name>
<sequence length="280" mass="31964">MRDVFVTDLDGTLLRSDQTLSTFTINVLNDAIRKGFVISYATARGLLSSRAVTAHIEWRHPVILYNGALLYDMQHEAVIDGYWLNHIAADTIIQLGKEYGVVPFYFALNAENQERVYHEPLTTYGMVEFKKSRPQDPRFREVTALEASTDCRSLVLTYIAEQEQLLPFQRAVTAELGEQVHSHMMQDYYIPNQYFLEFSNPLATKKEGLRMWARHMDVDPQHITIFGDHLNDRGLFEAAGKRLAVSNSHMEIVKLADEIIASNNEDGVARHIQATVLAHR</sequence>
<dbReference type="EMBL" id="JBHSTE010000003">
    <property type="protein sequence ID" value="MFC6333005.1"/>
    <property type="molecule type" value="Genomic_DNA"/>
</dbReference>
<organism evidence="1 2">
    <name type="scientific">Paenibacillus septentrionalis</name>
    <dbReference type="NCBI Taxonomy" id="429342"/>
    <lineage>
        <taxon>Bacteria</taxon>
        <taxon>Bacillati</taxon>
        <taxon>Bacillota</taxon>
        <taxon>Bacilli</taxon>
        <taxon>Bacillales</taxon>
        <taxon>Paenibacillaceae</taxon>
        <taxon>Paenibacillus</taxon>
    </lineage>
</organism>
<accession>A0ABW1V6I6</accession>
<dbReference type="Pfam" id="PF08282">
    <property type="entry name" value="Hydrolase_3"/>
    <property type="match status" value="1"/>
</dbReference>
<dbReference type="Gene3D" id="3.30.1240.10">
    <property type="match status" value="1"/>
</dbReference>
<dbReference type="SUPFAM" id="SSF56784">
    <property type="entry name" value="HAD-like"/>
    <property type="match status" value="1"/>
</dbReference>
<dbReference type="RefSeq" id="WP_379234014.1">
    <property type="nucleotide sequence ID" value="NZ_JBHSTE010000003.1"/>
</dbReference>
<protein>
    <submittedName>
        <fullName evidence="1">HAD hydrolase family protein</fullName>
    </submittedName>
</protein>
<proteinExistence type="predicted"/>